<sequence>MTITNIELAIRDYTNWDGTREIPGYINRQVIDGPNIYDYVISDSVAVPKTVIFNVNPTPYTGPNIISENNTDVNQNKRIKFSEKVVETTTHTTTKGFKIGGGIKSTTKGTLKLKFPVGELGFEQTLELPLTGEYNSSSTTGNTCANEKLWEITDNITVPPHSRVTSTLIIMKTEVRVPMELTTNLRGTNSSGEGSFPTSNGLFSYTTSARGTVGGIFVSYYVRPASALYNTSWPDKPATFNSIGSNESLNLLGSGYSDVVPSLYVTIRQDQTPLSGYPGETKTWYSDKVILRDGRIVTLPSNADVNMSQTAKIPYCDRS</sequence>
<keyword evidence="1" id="KW-0614">Plasmid</keyword>
<geneLocation type="plasmid" evidence="1">
    <name>pAM65-52-5-100K</name>
</geneLocation>
<dbReference type="AlphaFoldDB" id="A0A160LKN9"/>
<accession>A0A160LKN9</accession>
<dbReference type="CDD" id="cd20226">
    <property type="entry name" value="PFM_Cry51Aa-like"/>
    <property type="match status" value="1"/>
</dbReference>
<dbReference type="EMBL" id="CP013280">
    <property type="protein sequence ID" value="AND28763.1"/>
    <property type="molecule type" value="Genomic_DNA"/>
</dbReference>
<protein>
    <submittedName>
        <fullName evidence="1">Pesticidal protein</fullName>
    </submittedName>
</protein>
<gene>
    <name evidence="1" type="ORF">ATN07_34220</name>
</gene>
<dbReference type="InterPro" id="IPR004991">
    <property type="entry name" value="Aerolysin-like"/>
</dbReference>
<evidence type="ECO:0000313" key="1">
    <source>
        <dbReference type="EMBL" id="AND28763.1"/>
    </source>
</evidence>
<dbReference type="SMR" id="A0A160LKN9"/>
<dbReference type="InterPro" id="IPR011218">
    <property type="entry name" value="Insecticidal_delta_endotoxin"/>
</dbReference>
<dbReference type="Gene3D" id="2.170.15.10">
    <property type="entry name" value="Proaerolysin, chain A, domain 3"/>
    <property type="match status" value="1"/>
</dbReference>
<dbReference type="SUPFAM" id="SSF56973">
    <property type="entry name" value="Aerolisin/ETX pore-forming domain"/>
    <property type="match status" value="1"/>
</dbReference>
<organism evidence="1">
    <name type="scientific">Bacillus thuringiensis subsp. israelensis</name>
    <dbReference type="NCBI Taxonomy" id="1430"/>
    <lineage>
        <taxon>Bacteria</taxon>
        <taxon>Bacillati</taxon>
        <taxon>Bacillota</taxon>
        <taxon>Bacilli</taxon>
        <taxon>Bacillales</taxon>
        <taxon>Bacillaceae</taxon>
        <taxon>Bacillus</taxon>
        <taxon>Bacillus cereus group</taxon>
    </lineage>
</organism>
<dbReference type="PIRSF" id="PIRSF026584">
    <property type="entry name" value="Delta_tox"/>
    <property type="match status" value="1"/>
</dbReference>
<name>A0A160LKN9_BACTI</name>
<dbReference type="RefSeq" id="WP_000156601.1">
    <property type="nucleotide sequence ID" value="NZ_CP013280.1"/>
</dbReference>
<dbReference type="Pfam" id="PF03318">
    <property type="entry name" value="ETX_MTX2"/>
    <property type="match status" value="1"/>
</dbReference>
<proteinExistence type="predicted"/>
<reference evidence="1" key="1">
    <citation type="journal article" date="2017" name="Res. Microbiol.">
        <title>Comparative genomics of extrachromosomal elements in Bacillus thuringiensis subsp. israelensis.</title>
        <authorList>
            <person name="Bolotin A."/>
            <person name="Gillis A."/>
            <person name="Sanchis V."/>
            <person name="Nielsen-LeRoux C."/>
            <person name="Mahillon J."/>
            <person name="Lereclus D."/>
            <person name="Sorokin A."/>
        </authorList>
    </citation>
    <scope>NUCLEOTIDE SEQUENCE</scope>
    <source>
        <strain evidence="1">AM65-52</strain>
        <plasmid evidence="1">pAM65-52-5-100K</plasmid>
    </source>
</reference>